<reference evidence="2 3" key="1">
    <citation type="submission" date="2015-09" db="EMBL/GenBank/DDBJ databases">
        <title>Draft genome of a European isolate of the apple canker pathogen Neonectria ditissima.</title>
        <authorList>
            <person name="Gomez-Cortecero A."/>
            <person name="Harrison R.J."/>
            <person name="Armitage A.D."/>
        </authorList>
    </citation>
    <scope>NUCLEOTIDE SEQUENCE [LARGE SCALE GENOMIC DNA]</scope>
    <source>
        <strain evidence="2 3">R09/05</strain>
    </source>
</reference>
<sequence length="136" mass="14882">MPHSLDTLTSTSVNAICTPVIHAVIATLSTTEARNRVHKGQQRYCSLNPPKGHPSRTSRQPFTDRLPMLRFVPGQGAKTQRRSPASDHPSQSVSLAHRPTARPSTTSPRDRGPGLSVALFLSPARRRSHPPVLLTR</sequence>
<evidence type="ECO:0000313" key="3">
    <source>
        <dbReference type="Proteomes" id="UP000050424"/>
    </source>
</evidence>
<organism evidence="2 3">
    <name type="scientific">Neonectria ditissima</name>
    <dbReference type="NCBI Taxonomy" id="78410"/>
    <lineage>
        <taxon>Eukaryota</taxon>
        <taxon>Fungi</taxon>
        <taxon>Dikarya</taxon>
        <taxon>Ascomycota</taxon>
        <taxon>Pezizomycotina</taxon>
        <taxon>Sordariomycetes</taxon>
        <taxon>Hypocreomycetidae</taxon>
        <taxon>Hypocreales</taxon>
        <taxon>Nectriaceae</taxon>
        <taxon>Neonectria</taxon>
    </lineage>
</organism>
<evidence type="ECO:0000256" key="1">
    <source>
        <dbReference type="SAM" id="MobiDB-lite"/>
    </source>
</evidence>
<keyword evidence="3" id="KW-1185">Reference proteome</keyword>
<protein>
    <submittedName>
        <fullName evidence="2">Uncharacterized protein</fullName>
    </submittedName>
</protein>
<dbReference type="EMBL" id="LKCW01000293">
    <property type="protein sequence ID" value="KPM34879.1"/>
    <property type="molecule type" value="Genomic_DNA"/>
</dbReference>
<accession>A0A0P7B0R5</accession>
<comment type="caution">
    <text evidence="2">The sequence shown here is derived from an EMBL/GenBank/DDBJ whole genome shotgun (WGS) entry which is preliminary data.</text>
</comment>
<dbReference type="AlphaFoldDB" id="A0A0P7B0R5"/>
<feature type="region of interest" description="Disordered" evidence="1">
    <location>
        <begin position="37"/>
        <end position="136"/>
    </location>
</feature>
<proteinExistence type="predicted"/>
<name>A0A0P7B0R5_9HYPO</name>
<dbReference type="Proteomes" id="UP000050424">
    <property type="component" value="Unassembled WGS sequence"/>
</dbReference>
<gene>
    <name evidence="2" type="ORF">AK830_g11690</name>
</gene>
<evidence type="ECO:0000313" key="2">
    <source>
        <dbReference type="EMBL" id="KPM34879.1"/>
    </source>
</evidence>